<dbReference type="GO" id="GO:0003700">
    <property type="term" value="F:DNA-binding transcription factor activity"/>
    <property type="evidence" value="ECO:0007669"/>
    <property type="project" value="InterPro"/>
</dbReference>
<dbReference type="AlphaFoldDB" id="A0A858BVW5"/>
<protein>
    <submittedName>
        <fullName evidence="6">MerR family transcriptional regulator</fullName>
    </submittedName>
</protein>
<dbReference type="PRINTS" id="PR00040">
    <property type="entry name" value="HTHMERR"/>
</dbReference>
<dbReference type="Gene3D" id="1.10.1660.10">
    <property type="match status" value="1"/>
</dbReference>
<dbReference type="PANTHER" id="PTHR30204">
    <property type="entry name" value="REDOX-CYCLING DRUG-SENSING TRANSCRIPTIONAL ACTIVATOR SOXR"/>
    <property type="match status" value="1"/>
</dbReference>
<organism evidence="6 7">
    <name type="scientific">Aminipila butyrica</name>
    <dbReference type="NCBI Taxonomy" id="433296"/>
    <lineage>
        <taxon>Bacteria</taxon>
        <taxon>Bacillati</taxon>
        <taxon>Bacillota</taxon>
        <taxon>Clostridia</taxon>
        <taxon>Peptostreptococcales</taxon>
        <taxon>Anaerovoracaceae</taxon>
        <taxon>Aminipila</taxon>
    </lineage>
</organism>
<dbReference type="InterPro" id="IPR009061">
    <property type="entry name" value="DNA-bd_dom_put_sf"/>
</dbReference>
<dbReference type="SUPFAM" id="SSF46955">
    <property type="entry name" value="Putative DNA-binding domain"/>
    <property type="match status" value="1"/>
</dbReference>
<keyword evidence="7" id="KW-1185">Reference proteome</keyword>
<dbReference type="GO" id="GO:0003677">
    <property type="term" value="F:DNA binding"/>
    <property type="evidence" value="ECO:0007669"/>
    <property type="project" value="UniProtKB-KW"/>
</dbReference>
<dbReference type="KEGG" id="abut:Ami103574_08275"/>
<keyword evidence="4" id="KW-0812">Transmembrane</keyword>
<evidence type="ECO:0000256" key="3">
    <source>
        <dbReference type="ARBA" id="ARBA00023163"/>
    </source>
</evidence>
<sequence length="231" mass="27094">MRIGEVAEQTGLSISNIRFYEKKGLIEPARERHNKYRDYTEEDMKRLKWIILYRKMGIPLESIYLLVKKERSIEFVIEKQIEDLFVKQESIRGSIVLCQKMIKDQDFKQMDVDYYLNYIKSEEAAGTKFDEMDELLTDFAAFTQFNWIAGTACVRSIFLKTWMNRLVLLLWGMVWLSIPANGIVGACLKMNSSSPGIILFWVIWSFFLGIAFLQFRTLNYPVKCSISCKKI</sequence>
<proteinExistence type="predicted"/>
<evidence type="ECO:0000313" key="6">
    <source>
        <dbReference type="EMBL" id="QIB69319.1"/>
    </source>
</evidence>
<evidence type="ECO:0000256" key="4">
    <source>
        <dbReference type="SAM" id="Phobius"/>
    </source>
</evidence>
<keyword evidence="3" id="KW-0804">Transcription</keyword>
<evidence type="ECO:0000256" key="2">
    <source>
        <dbReference type="ARBA" id="ARBA00023125"/>
    </source>
</evidence>
<dbReference type="InterPro" id="IPR047057">
    <property type="entry name" value="MerR_fam"/>
</dbReference>
<keyword evidence="4" id="KW-1133">Transmembrane helix</keyword>
<dbReference type="PROSITE" id="PS50937">
    <property type="entry name" value="HTH_MERR_2"/>
    <property type="match status" value="1"/>
</dbReference>
<dbReference type="Pfam" id="PF13411">
    <property type="entry name" value="MerR_1"/>
    <property type="match status" value="1"/>
</dbReference>
<dbReference type="CDD" id="cd00592">
    <property type="entry name" value="HTH_MerR-like"/>
    <property type="match status" value="1"/>
</dbReference>
<feature type="transmembrane region" description="Helical" evidence="4">
    <location>
        <begin position="166"/>
        <end position="184"/>
    </location>
</feature>
<evidence type="ECO:0000313" key="7">
    <source>
        <dbReference type="Proteomes" id="UP000466848"/>
    </source>
</evidence>
<dbReference type="Proteomes" id="UP000466848">
    <property type="component" value="Chromosome"/>
</dbReference>
<feature type="transmembrane region" description="Helical" evidence="4">
    <location>
        <begin position="196"/>
        <end position="215"/>
    </location>
</feature>
<dbReference type="PROSITE" id="PS00552">
    <property type="entry name" value="HTH_MERR_1"/>
    <property type="match status" value="1"/>
</dbReference>
<reference evidence="6 7" key="1">
    <citation type="submission" date="2020-02" db="EMBL/GenBank/DDBJ databases">
        <authorList>
            <person name="Kim Y.B."/>
            <person name="Roh S.W."/>
        </authorList>
    </citation>
    <scope>NUCLEOTIDE SEQUENCE [LARGE SCALE GENOMIC DNA]</scope>
    <source>
        <strain evidence="6 7">DSM 103574</strain>
    </source>
</reference>
<keyword evidence="1" id="KW-0805">Transcription regulation</keyword>
<evidence type="ECO:0000259" key="5">
    <source>
        <dbReference type="PROSITE" id="PS50937"/>
    </source>
</evidence>
<dbReference type="RefSeq" id="WP_163066480.1">
    <property type="nucleotide sequence ID" value="NZ_CP048649.1"/>
</dbReference>
<accession>A0A858BVW5</accession>
<dbReference type="InterPro" id="IPR000551">
    <property type="entry name" value="MerR-type_HTH_dom"/>
</dbReference>
<dbReference type="SMART" id="SM00422">
    <property type="entry name" value="HTH_MERR"/>
    <property type="match status" value="1"/>
</dbReference>
<dbReference type="PANTHER" id="PTHR30204:SF94">
    <property type="entry name" value="HEAVY METAL-DEPENDENT TRANSCRIPTIONAL REGULATOR HI_0293-RELATED"/>
    <property type="match status" value="1"/>
</dbReference>
<feature type="domain" description="HTH merR-type" evidence="5">
    <location>
        <begin position="1"/>
        <end position="69"/>
    </location>
</feature>
<keyword evidence="4" id="KW-0472">Membrane</keyword>
<gene>
    <name evidence="6" type="ORF">Ami103574_08275</name>
</gene>
<keyword evidence="2" id="KW-0238">DNA-binding</keyword>
<evidence type="ECO:0000256" key="1">
    <source>
        <dbReference type="ARBA" id="ARBA00023015"/>
    </source>
</evidence>
<dbReference type="EMBL" id="CP048649">
    <property type="protein sequence ID" value="QIB69319.1"/>
    <property type="molecule type" value="Genomic_DNA"/>
</dbReference>
<name>A0A858BVW5_9FIRM</name>